<dbReference type="GeneID" id="99690931"/>
<dbReference type="PROSITE" id="PS51257">
    <property type="entry name" value="PROKAR_LIPOPROTEIN"/>
    <property type="match status" value="1"/>
</dbReference>
<name>N8RNQ5_9GAMM</name>
<gene>
    <name evidence="1" type="ORF">F988_02606</name>
</gene>
<dbReference type="EMBL" id="APOM01000058">
    <property type="protein sequence ID" value="ENU35184.1"/>
    <property type="molecule type" value="Genomic_DNA"/>
</dbReference>
<evidence type="ECO:0008006" key="3">
    <source>
        <dbReference type="Google" id="ProtNLM"/>
    </source>
</evidence>
<evidence type="ECO:0000313" key="1">
    <source>
        <dbReference type="EMBL" id="ENU35184.1"/>
    </source>
</evidence>
<sequence length="76" mass="8565">MKTSILTIGMLLMIGTFVGCSSAQPMWRKAGVTPFDMNNALAKCRYEVRAAKVEQNERNAMVSDCMESQGFRYTDY</sequence>
<organism evidence="1 2">
    <name type="scientific">Acinetobacter parvus DSM 16617 = CIP 108168</name>
    <dbReference type="NCBI Taxonomy" id="981333"/>
    <lineage>
        <taxon>Bacteria</taxon>
        <taxon>Pseudomonadati</taxon>
        <taxon>Pseudomonadota</taxon>
        <taxon>Gammaproteobacteria</taxon>
        <taxon>Moraxellales</taxon>
        <taxon>Moraxellaceae</taxon>
        <taxon>Acinetobacter</taxon>
    </lineage>
</organism>
<dbReference type="HOGENOM" id="CLU_198730_0_0_6"/>
<evidence type="ECO:0000313" key="2">
    <source>
        <dbReference type="Proteomes" id="UP000023776"/>
    </source>
</evidence>
<dbReference type="Proteomes" id="UP000023776">
    <property type="component" value="Unassembled WGS sequence"/>
</dbReference>
<reference evidence="1 2" key="1">
    <citation type="submission" date="2013-02" db="EMBL/GenBank/DDBJ databases">
        <title>The Genome Sequence of Acinetobacter parvus CIP 108168.</title>
        <authorList>
            <consortium name="The Broad Institute Genome Sequencing Platform"/>
            <consortium name="The Broad Institute Genome Sequencing Center for Infectious Disease"/>
            <person name="Cerqueira G."/>
            <person name="Feldgarden M."/>
            <person name="Courvalin P."/>
            <person name="Perichon B."/>
            <person name="Grillot-Courvalin C."/>
            <person name="Clermont D."/>
            <person name="Rocha E."/>
            <person name="Yoon E.-J."/>
            <person name="Nemec A."/>
            <person name="Walker B."/>
            <person name="Young S.K."/>
            <person name="Zeng Q."/>
            <person name="Gargeya S."/>
            <person name="Fitzgerald M."/>
            <person name="Haas B."/>
            <person name="Abouelleil A."/>
            <person name="Alvarado L."/>
            <person name="Arachchi H.M."/>
            <person name="Berlin A.M."/>
            <person name="Chapman S.B."/>
            <person name="Dewar J."/>
            <person name="Goldberg J."/>
            <person name="Griggs A."/>
            <person name="Gujja S."/>
            <person name="Hansen M."/>
            <person name="Howarth C."/>
            <person name="Imamovic A."/>
            <person name="Larimer J."/>
            <person name="McCowan C."/>
            <person name="Murphy C."/>
            <person name="Neiman D."/>
            <person name="Pearson M."/>
            <person name="Priest M."/>
            <person name="Roberts A."/>
            <person name="Saif S."/>
            <person name="Shea T."/>
            <person name="Sisk P."/>
            <person name="Sykes S."/>
            <person name="Wortman J."/>
            <person name="Nusbaum C."/>
            <person name="Birren B."/>
        </authorList>
    </citation>
    <scope>NUCLEOTIDE SEQUENCE [LARGE SCALE GENOMIC DNA]</scope>
    <source>
        <strain evidence="1 2">CIP 108168</strain>
    </source>
</reference>
<accession>N8RNQ5</accession>
<keyword evidence="2" id="KW-1185">Reference proteome</keyword>
<proteinExistence type="predicted"/>
<dbReference type="PATRIC" id="fig|981333.9.peg.2660"/>
<dbReference type="RefSeq" id="WP_004683441.1">
    <property type="nucleotide sequence ID" value="NZ_AIEB01000008.1"/>
</dbReference>
<dbReference type="AlphaFoldDB" id="N8RNQ5"/>
<comment type="caution">
    <text evidence="1">The sequence shown here is derived from an EMBL/GenBank/DDBJ whole genome shotgun (WGS) entry which is preliminary data.</text>
</comment>
<protein>
    <recommendedName>
        <fullName evidence="3">Lipoprotein</fullName>
    </recommendedName>
</protein>